<dbReference type="Proteomes" id="UP001378956">
    <property type="component" value="Unassembled WGS sequence"/>
</dbReference>
<evidence type="ECO:0000313" key="2">
    <source>
        <dbReference type="Proteomes" id="UP001378956"/>
    </source>
</evidence>
<dbReference type="RefSeq" id="WP_172662637.1">
    <property type="nucleotide sequence ID" value="NZ_CBFGNQ010000021.1"/>
</dbReference>
<keyword evidence="2" id="KW-1185">Reference proteome</keyword>
<proteinExistence type="predicted"/>
<protein>
    <recommendedName>
        <fullName evidence="3">Secreted protein</fullName>
    </recommendedName>
</protein>
<comment type="caution">
    <text evidence="1">The sequence shown here is derived from an EMBL/GenBank/DDBJ whole genome shotgun (WGS) entry which is preliminary data.</text>
</comment>
<dbReference type="EMBL" id="JBBEUB010000002">
    <property type="protein sequence ID" value="MEJ2902258.1"/>
    <property type="molecule type" value="Genomic_DNA"/>
</dbReference>
<accession>A0ABU8NK67</accession>
<evidence type="ECO:0008006" key="3">
    <source>
        <dbReference type="Google" id="ProtNLM"/>
    </source>
</evidence>
<name>A0ABU8NK67_9SPHI</name>
<organism evidence="1 2">
    <name type="scientific">Pedobacter panaciterrae</name>
    <dbReference type="NCBI Taxonomy" id="363849"/>
    <lineage>
        <taxon>Bacteria</taxon>
        <taxon>Pseudomonadati</taxon>
        <taxon>Bacteroidota</taxon>
        <taxon>Sphingobacteriia</taxon>
        <taxon>Sphingobacteriales</taxon>
        <taxon>Sphingobacteriaceae</taxon>
        <taxon>Pedobacter</taxon>
    </lineage>
</organism>
<sequence length="122" mass="14212">MFRGLIAFSLIFMMLTANFSRFFIYAGFELNKNYIASELCENRDKPMMHCNGKCYLMKKLKQAEEKEKNQSRAAQKGHFQEALIIHKTNFNFLPQLIKVINPFELPFALPRHSAAIFHPPQA</sequence>
<reference evidence="1 2" key="1">
    <citation type="submission" date="2024-03" db="EMBL/GenBank/DDBJ databases">
        <title>Sequence of Lycoming College Course Isolates.</title>
        <authorList>
            <person name="Plotts O."/>
            <person name="Newman J."/>
        </authorList>
    </citation>
    <scope>NUCLEOTIDE SEQUENCE [LARGE SCALE GENOMIC DNA]</scope>
    <source>
        <strain evidence="1 2">CJB-3</strain>
    </source>
</reference>
<evidence type="ECO:0000313" key="1">
    <source>
        <dbReference type="EMBL" id="MEJ2902258.1"/>
    </source>
</evidence>
<gene>
    <name evidence="1" type="ORF">WAE58_07470</name>
</gene>